<proteinExistence type="predicted"/>
<dbReference type="Proteomes" id="UP001163850">
    <property type="component" value="Unassembled WGS sequence"/>
</dbReference>
<protein>
    <submittedName>
        <fullName evidence="1">Uncharacterized protein</fullName>
    </submittedName>
</protein>
<gene>
    <name evidence="1" type="ORF">F5890DRAFT_1617652</name>
</gene>
<reference evidence="1" key="1">
    <citation type="submission" date="2022-08" db="EMBL/GenBank/DDBJ databases">
        <authorList>
            <consortium name="DOE Joint Genome Institute"/>
            <person name="Min B."/>
            <person name="Riley R."/>
            <person name="Sierra-Patev S."/>
            <person name="Naranjo-Ortiz M."/>
            <person name="Looney B."/>
            <person name="Konkel Z."/>
            <person name="Slot J.C."/>
            <person name="Sakamoto Y."/>
            <person name="Steenwyk J.L."/>
            <person name="Rokas A."/>
            <person name="Carro J."/>
            <person name="Camarero S."/>
            <person name="Ferreira P."/>
            <person name="Molpeceres G."/>
            <person name="Ruiz-Duenas F.J."/>
            <person name="Serrano A."/>
            <person name="Henrissat B."/>
            <person name="Drula E."/>
            <person name="Hughes K.W."/>
            <person name="Mata J.L."/>
            <person name="Ishikawa N.K."/>
            <person name="Vargas-Isla R."/>
            <person name="Ushijima S."/>
            <person name="Smith C.A."/>
            <person name="Ahrendt S."/>
            <person name="Andreopoulos W."/>
            <person name="He G."/>
            <person name="Labutti K."/>
            <person name="Lipzen A."/>
            <person name="Ng V."/>
            <person name="Sandor L."/>
            <person name="Barry K."/>
            <person name="Martinez A.T."/>
            <person name="Xiao Y."/>
            <person name="Gibbons J.G."/>
            <person name="Terashima K."/>
            <person name="Hibbett D.S."/>
            <person name="Grigoriev I.V."/>
        </authorList>
    </citation>
    <scope>NUCLEOTIDE SEQUENCE</scope>
    <source>
        <strain evidence="1">TFB7829</strain>
    </source>
</reference>
<comment type="caution">
    <text evidence="1">The sequence shown here is derived from an EMBL/GenBank/DDBJ whole genome shotgun (WGS) entry which is preliminary data.</text>
</comment>
<evidence type="ECO:0000313" key="2">
    <source>
        <dbReference type="Proteomes" id="UP001163850"/>
    </source>
</evidence>
<name>A0AA38UP61_9AGAR</name>
<dbReference type="EMBL" id="MU802121">
    <property type="protein sequence ID" value="KAJ3981325.1"/>
    <property type="molecule type" value="Genomic_DNA"/>
</dbReference>
<sequence length="202" mass="22596">MFLIGLLFDESMSRQLWKQKGGRMSASDELPPDIQNKLLYLRTLTENLPSTLHTPQHGERPKYTFHNFRPDPAFLQRTEDKVGAINKSLKVIFGWKTCTTGDGIITIEEHGKNCIGLVAGVLEGYLKQHKDGSGQPNAVLVKWVEDISKGCETAIKLAGKQACTRYSFFFLPDLPVQPKKHLAEESAVVEQSLDPMAKARSQ</sequence>
<evidence type="ECO:0000313" key="1">
    <source>
        <dbReference type="EMBL" id="KAJ3981325.1"/>
    </source>
</evidence>
<organism evidence="1 2">
    <name type="scientific">Lentinula detonsa</name>
    <dbReference type="NCBI Taxonomy" id="2804962"/>
    <lineage>
        <taxon>Eukaryota</taxon>
        <taxon>Fungi</taxon>
        <taxon>Dikarya</taxon>
        <taxon>Basidiomycota</taxon>
        <taxon>Agaricomycotina</taxon>
        <taxon>Agaricomycetes</taxon>
        <taxon>Agaricomycetidae</taxon>
        <taxon>Agaricales</taxon>
        <taxon>Marasmiineae</taxon>
        <taxon>Omphalotaceae</taxon>
        <taxon>Lentinula</taxon>
    </lineage>
</organism>
<dbReference type="AlphaFoldDB" id="A0AA38UP61"/>
<accession>A0AA38UP61</accession>